<keyword evidence="10" id="KW-0585">Phenylalanine catabolism</keyword>
<evidence type="ECO:0000259" key="16">
    <source>
        <dbReference type="Pfam" id="PF09298"/>
    </source>
</evidence>
<dbReference type="Pfam" id="PF01557">
    <property type="entry name" value="FAA_hydrolase"/>
    <property type="match status" value="1"/>
</dbReference>
<feature type="binding site" evidence="13">
    <location>
        <position position="241"/>
    </location>
    <ligand>
        <name>Ca(2+)</name>
        <dbReference type="ChEBI" id="CHEBI:29108"/>
    </ligand>
</feature>
<feature type="domain" description="Fumarylacetoacetase N-terminal" evidence="16">
    <location>
        <begin position="26"/>
        <end position="127"/>
    </location>
</feature>
<feature type="binding site" evidence="13">
    <location>
        <position position="209"/>
    </location>
    <ligand>
        <name>Ca(2+)</name>
        <dbReference type="ChEBI" id="CHEBI:29108"/>
    </ligand>
</feature>
<feature type="domain" description="Fumarylacetoacetase-like C-terminal" evidence="15">
    <location>
        <begin position="156"/>
        <end position="425"/>
    </location>
</feature>
<dbReference type="Gene3D" id="2.30.30.230">
    <property type="entry name" value="Fumarylacetoacetase, N-terminal domain"/>
    <property type="match status" value="1"/>
</dbReference>
<dbReference type="GO" id="GO:0046872">
    <property type="term" value="F:metal ion binding"/>
    <property type="evidence" value="ECO:0007669"/>
    <property type="project" value="UniProtKB-KW"/>
</dbReference>
<dbReference type="SUPFAM" id="SSF63433">
    <property type="entry name" value="Fumarylacetoacetate hydrolase, FAH, N-terminal domain"/>
    <property type="match status" value="1"/>
</dbReference>
<dbReference type="SUPFAM" id="SSF56529">
    <property type="entry name" value="FAH"/>
    <property type="match status" value="1"/>
</dbReference>
<evidence type="ECO:0000256" key="12">
    <source>
        <dbReference type="PIRSR" id="PIRSR605959-2"/>
    </source>
</evidence>
<dbReference type="InterPro" id="IPR036462">
    <property type="entry name" value="Fumarylacetoacetase_N_sf"/>
</dbReference>
<feature type="region of interest" description="Disordered" evidence="14">
    <location>
        <begin position="181"/>
        <end position="200"/>
    </location>
</feature>
<keyword evidence="8 13" id="KW-0460">Magnesium</keyword>
<dbReference type="EMBL" id="FPBO01000024">
    <property type="protein sequence ID" value="SFV05560.1"/>
    <property type="molecule type" value="Genomic_DNA"/>
</dbReference>
<accession>A0A1I7L779</accession>
<dbReference type="UniPathway" id="UPA00139">
    <property type="reaction ID" value="UER00341"/>
</dbReference>
<dbReference type="Gene3D" id="3.90.850.10">
    <property type="entry name" value="Fumarylacetoacetase-like, C-terminal domain"/>
    <property type="match status" value="1"/>
</dbReference>
<dbReference type="GO" id="GO:0006572">
    <property type="term" value="P:L-tyrosine catabolic process"/>
    <property type="evidence" value="ECO:0007669"/>
    <property type="project" value="UniProtKB-KW"/>
</dbReference>
<evidence type="ECO:0000256" key="3">
    <source>
        <dbReference type="ARBA" id="ARBA00004782"/>
    </source>
</evidence>
<dbReference type="GO" id="GO:0004334">
    <property type="term" value="F:fumarylacetoacetase activity"/>
    <property type="evidence" value="ECO:0007669"/>
    <property type="project" value="UniProtKB-EC"/>
</dbReference>
<protein>
    <recommendedName>
        <fullName evidence="4">fumarylacetoacetase</fullName>
        <ecNumber evidence="4">3.7.1.2</ecNumber>
    </recommendedName>
</protein>
<feature type="binding site" evidence="12">
    <location>
        <position position="151"/>
    </location>
    <ligand>
        <name>substrate</name>
    </ligand>
</feature>
<evidence type="ECO:0000256" key="6">
    <source>
        <dbReference type="ARBA" id="ARBA00022801"/>
    </source>
</evidence>
<dbReference type="PANTHER" id="PTHR43069">
    <property type="entry name" value="FUMARYLACETOACETASE"/>
    <property type="match status" value="1"/>
</dbReference>
<proteinExistence type="predicted"/>
<comment type="cofactor">
    <cofactor evidence="1 13">
        <name>Ca(2+)</name>
        <dbReference type="ChEBI" id="CHEBI:29108"/>
    </cofactor>
</comment>
<dbReference type="AlphaFoldDB" id="A0A1I7L779"/>
<organism evidence="17 18">
    <name type="scientific">Pseudoduganella namucuonensis</name>
    <dbReference type="NCBI Taxonomy" id="1035707"/>
    <lineage>
        <taxon>Bacteria</taxon>
        <taxon>Pseudomonadati</taxon>
        <taxon>Pseudomonadota</taxon>
        <taxon>Betaproteobacteria</taxon>
        <taxon>Burkholderiales</taxon>
        <taxon>Oxalobacteraceae</taxon>
        <taxon>Telluria group</taxon>
        <taxon>Pseudoduganella</taxon>
    </lineage>
</organism>
<feature type="binding site" evidence="13">
    <location>
        <position position="207"/>
    </location>
    <ligand>
        <name>Ca(2+)</name>
        <dbReference type="ChEBI" id="CHEBI:29108"/>
    </ligand>
</feature>
<evidence type="ECO:0000256" key="10">
    <source>
        <dbReference type="ARBA" id="ARBA00023232"/>
    </source>
</evidence>
<dbReference type="InterPro" id="IPR005959">
    <property type="entry name" value="Fumarylacetoacetase"/>
</dbReference>
<keyword evidence="9" id="KW-0828">Tyrosine catabolism</keyword>
<dbReference type="InterPro" id="IPR011234">
    <property type="entry name" value="Fumarylacetoacetase-like_C"/>
</dbReference>
<gene>
    <name evidence="17" type="ORF">SAMN05216552_102426</name>
</gene>
<dbReference type="EC" id="3.7.1.2" evidence="4"/>
<dbReference type="Pfam" id="PF09298">
    <property type="entry name" value="FAA_hydrolase_N"/>
    <property type="match status" value="1"/>
</dbReference>
<feature type="binding site" evidence="13">
    <location>
        <position position="241"/>
    </location>
    <ligand>
        <name>Mg(2+)</name>
        <dbReference type="ChEBI" id="CHEBI:18420"/>
    </ligand>
</feature>
<evidence type="ECO:0000256" key="11">
    <source>
        <dbReference type="PIRSR" id="PIRSR605959-1"/>
    </source>
</evidence>
<evidence type="ECO:0000256" key="4">
    <source>
        <dbReference type="ARBA" id="ARBA00012094"/>
    </source>
</evidence>
<evidence type="ECO:0000259" key="15">
    <source>
        <dbReference type="Pfam" id="PF01557"/>
    </source>
</evidence>
<dbReference type="OrthoDB" id="3766879at2"/>
<feature type="binding site" evidence="13">
    <location>
        <position position="135"/>
    </location>
    <ligand>
        <name>Ca(2+)</name>
        <dbReference type="ChEBI" id="CHEBI:29108"/>
    </ligand>
</feature>
<dbReference type="InterPro" id="IPR015377">
    <property type="entry name" value="Fumarylacetoacetase_N"/>
</dbReference>
<dbReference type="GO" id="GO:0006559">
    <property type="term" value="P:L-phenylalanine catabolic process"/>
    <property type="evidence" value="ECO:0007669"/>
    <property type="project" value="UniProtKB-UniPathway"/>
</dbReference>
<evidence type="ECO:0000256" key="1">
    <source>
        <dbReference type="ARBA" id="ARBA00001913"/>
    </source>
</evidence>
<dbReference type="InterPro" id="IPR036663">
    <property type="entry name" value="Fumarylacetoacetase_C_sf"/>
</dbReference>
<keyword evidence="5 13" id="KW-0479">Metal-binding</keyword>
<dbReference type="NCBIfam" id="TIGR01266">
    <property type="entry name" value="fum_ac_acetase"/>
    <property type="match status" value="1"/>
</dbReference>
<comment type="cofactor">
    <cofactor evidence="2 13">
        <name>Mg(2+)</name>
        <dbReference type="ChEBI" id="CHEBI:18420"/>
    </cofactor>
</comment>
<keyword evidence="6 17" id="KW-0378">Hydrolase</keyword>
<feature type="binding site" evidence="13">
    <location>
        <position position="261"/>
    </location>
    <ligand>
        <name>Mg(2+)</name>
        <dbReference type="ChEBI" id="CHEBI:18420"/>
    </ligand>
</feature>
<feature type="binding site" evidence="12">
    <location>
        <position position="363"/>
    </location>
    <ligand>
        <name>substrate</name>
    </ligand>
</feature>
<feature type="binding site" evidence="13">
    <location>
        <position position="265"/>
    </location>
    <ligand>
        <name>Mg(2+)</name>
        <dbReference type="ChEBI" id="CHEBI:18420"/>
    </ligand>
</feature>
<dbReference type="STRING" id="1035707.SAMN05216552_102426"/>
<evidence type="ECO:0000256" key="8">
    <source>
        <dbReference type="ARBA" id="ARBA00022842"/>
    </source>
</evidence>
<evidence type="ECO:0000256" key="7">
    <source>
        <dbReference type="ARBA" id="ARBA00022837"/>
    </source>
</evidence>
<feature type="binding site" evidence="12">
    <location>
        <position position="248"/>
    </location>
    <ligand>
        <name>substrate</name>
    </ligand>
</feature>
<comment type="pathway">
    <text evidence="3">Amino-acid degradation; L-phenylalanine degradation; acetoacetate and fumarate from L-phenylalanine: step 6/6.</text>
</comment>
<evidence type="ECO:0000256" key="2">
    <source>
        <dbReference type="ARBA" id="ARBA00001946"/>
    </source>
</evidence>
<evidence type="ECO:0000256" key="9">
    <source>
        <dbReference type="ARBA" id="ARBA00022878"/>
    </source>
</evidence>
<feature type="binding site" evidence="12">
    <location>
        <position position="137"/>
    </location>
    <ligand>
        <name>substrate</name>
    </ligand>
</feature>
<evidence type="ECO:0000256" key="5">
    <source>
        <dbReference type="ARBA" id="ARBA00022723"/>
    </source>
</evidence>
<dbReference type="PANTHER" id="PTHR43069:SF2">
    <property type="entry name" value="FUMARYLACETOACETASE"/>
    <property type="match status" value="1"/>
</dbReference>
<sequence length="432" mass="46169">MLNETHAPDLKCWLASAAPGGDFPIQNLPFGVFRPAGGSQPMRGGIAIGDMILDLAAASALGLFDGLAAEGAALAARPELNDFMAAGRDRWSALRLAVSRLLRVGAPQAEAVRACLRPQAQAEYGLPCRIGDYTDFFTSYDHMINSGRVFRPDAPPLPNFKWMPIGYHGRASSVEVSGARLRRPSGQLPPGEGGRPEFGPSRRMDYEMELGVFVGPGNARGTAIALDAAPEHLFGVCLLNDWSARDIQAWEALPLGPFLAKNFLTTISPWIVTFEALAPFRSALPRTADDPEALPYLRPADGALAGYDIELEVALATRAGGGAAQRLSRSSYRHAYWGPAQLLAHHTRNGCNLRPGDLLGSGTQSGPGPAEQGCLLELSRGGREPVRLSNGERRAFLEDGDTVVMRGWCERPGFARIGFGECRGTLLAAGDA</sequence>
<dbReference type="GO" id="GO:1902000">
    <property type="term" value="P:homogentisate catabolic process"/>
    <property type="evidence" value="ECO:0007669"/>
    <property type="project" value="TreeGrafter"/>
</dbReference>
<name>A0A1I7L779_9BURK</name>
<feature type="active site" description="Proton acceptor" evidence="11">
    <location>
        <position position="142"/>
    </location>
</feature>
<evidence type="ECO:0000313" key="17">
    <source>
        <dbReference type="EMBL" id="SFV05560.1"/>
    </source>
</evidence>
<dbReference type="Proteomes" id="UP000199391">
    <property type="component" value="Unassembled WGS sequence"/>
</dbReference>
<keyword evidence="7 13" id="KW-0106">Calcium</keyword>
<evidence type="ECO:0000256" key="13">
    <source>
        <dbReference type="PIRSR" id="PIRSR605959-3"/>
    </source>
</evidence>
<keyword evidence="18" id="KW-1185">Reference proteome</keyword>
<reference evidence="18" key="1">
    <citation type="submission" date="2016-10" db="EMBL/GenBank/DDBJ databases">
        <authorList>
            <person name="Varghese N."/>
            <person name="Submissions S."/>
        </authorList>
    </citation>
    <scope>NUCLEOTIDE SEQUENCE [LARGE SCALE GENOMIC DNA]</scope>
    <source>
        <strain evidence="18">CGMCC 1.11014</strain>
    </source>
</reference>
<dbReference type="RefSeq" id="WP_093557802.1">
    <property type="nucleotide sequence ID" value="NZ_FPBO01000024.1"/>
</dbReference>
<evidence type="ECO:0000313" key="18">
    <source>
        <dbReference type="Proteomes" id="UP000199391"/>
    </source>
</evidence>
<evidence type="ECO:0000256" key="14">
    <source>
        <dbReference type="SAM" id="MobiDB-lite"/>
    </source>
</evidence>